<feature type="site" description="Lowers pKa of active site Tyr" evidence="4">
    <location>
        <position position="86"/>
    </location>
</feature>
<proteinExistence type="predicted"/>
<dbReference type="PROSITE" id="PS00062">
    <property type="entry name" value="ALDOKETO_REDUCTASE_2"/>
    <property type="match status" value="1"/>
</dbReference>
<dbReference type="Pfam" id="PF00248">
    <property type="entry name" value="Aldo_ket_red"/>
    <property type="match status" value="1"/>
</dbReference>
<dbReference type="InterPro" id="IPR023210">
    <property type="entry name" value="NADP_OxRdtase_dom"/>
</dbReference>
<feature type="domain" description="NADP-dependent oxidoreductase" evidence="5">
    <location>
        <begin position="37"/>
        <end position="293"/>
    </location>
</feature>
<dbReference type="EMBL" id="JAAARO010000021">
    <property type="protein sequence ID" value="KAF5729313.1"/>
    <property type="molecule type" value="Genomic_DNA"/>
</dbReference>
<sequence length="321" mass="35978">MEAEQTPAVILSSGHRMPWIGMGTVSNPFPATDILASIFIDAIETGYRHFDTAAVYGSEEAVGLAVRKAVERGLIKSREEIFVTSKLFCTDAHPGLVIPGLKHSLERLGLDYVDLYLIHWPARLKQGSPPFNFPKENLLPFDIIGTWKDMEECSRLGLAKSIGVSNYGHKKLTQILQQATIPPAVNQVEMNVAWQQQNLLKFCQEKDIRLSAWSPLSGYGAPWGSPGVMESPILEEIAAAKHKTVAQIALRWVYQQGAIPIVKSFNKQRMKENLQILEFELSQDELEKIKKVSQRRTVSGDGWIHENGPYKTLEELWDGDV</sequence>
<evidence type="ECO:0000313" key="6">
    <source>
        <dbReference type="EMBL" id="KAF5729313.1"/>
    </source>
</evidence>
<gene>
    <name evidence="6" type="ORF">HS088_TW21G01477</name>
</gene>
<dbReference type="InterPro" id="IPR020471">
    <property type="entry name" value="AKR"/>
</dbReference>
<evidence type="ECO:0000256" key="1">
    <source>
        <dbReference type="ARBA" id="ARBA00023002"/>
    </source>
</evidence>
<keyword evidence="1" id="KW-0560">Oxidoreductase</keyword>
<dbReference type="Gene3D" id="3.20.20.100">
    <property type="entry name" value="NADP-dependent oxidoreductase domain"/>
    <property type="match status" value="1"/>
</dbReference>
<dbReference type="PRINTS" id="PR00069">
    <property type="entry name" value="ALDKETRDTASE"/>
</dbReference>
<dbReference type="PIRSF" id="PIRSF000097">
    <property type="entry name" value="AKR"/>
    <property type="match status" value="1"/>
</dbReference>
<dbReference type="GO" id="GO:0044550">
    <property type="term" value="P:secondary metabolite biosynthetic process"/>
    <property type="evidence" value="ECO:0007669"/>
    <property type="project" value="UniProtKB-ARBA"/>
</dbReference>
<evidence type="ECO:0000259" key="5">
    <source>
        <dbReference type="Pfam" id="PF00248"/>
    </source>
</evidence>
<evidence type="ECO:0000256" key="3">
    <source>
        <dbReference type="PIRSR" id="PIRSR000097-2"/>
    </source>
</evidence>
<dbReference type="PANTHER" id="PTHR11732">
    <property type="entry name" value="ALDO/KETO REDUCTASE"/>
    <property type="match status" value="1"/>
</dbReference>
<feature type="active site" description="Proton donor" evidence="2">
    <location>
        <position position="56"/>
    </location>
</feature>
<reference evidence="6 7" key="1">
    <citation type="journal article" date="2020" name="Nat. Commun.">
        <title>Genome of Tripterygium wilfordii and identification of cytochrome P450 involved in triptolide biosynthesis.</title>
        <authorList>
            <person name="Tu L."/>
            <person name="Su P."/>
            <person name="Zhang Z."/>
            <person name="Gao L."/>
            <person name="Wang J."/>
            <person name="Hu T."/>
            <person name="Zhou J."/>
            <person name="Zhang Y."/>
            <person name="Zhao Y."/>
            <person name="Liu Y."/>
            <person name="Song Y."/>
            <person name="Tong Y."/>
            <person name="Lu Y."/>
            <person name="Yang J."/>
            <person name="Xu C."/>
            <person name="Jia M."/>
            <person name="Peters R.J."/>
            <person name="Huang L."/>
            <person name="Gao W."/>
        </authorList>
    </citation>
    <scope>NUCLEOTIDE SEQUENCE [LARGE SCALE GENOMIC DNA]</scope>
    <source>
        <strain evidence="7">cv. XIE 37</strain>
        <tissue evidence="6">Leaf</tissue>
    </source>
</reference>
<dbReference type="Proteomes" id="UP000593562">
    <property type="component" value="Unassembled WGS sequence"/>
</dbReference>
<dbReference type="InterPro" id="IPR036812">
    <property type="entry name" value="NAD(P)_OxRdtase_dom_sf"/>
</dbReference>
<evidence type="ECO:0000256" key="2">
    <source>
        <dbReference type="PIRSR" id="PIRSR000097-1"/>
    </source>
</evidence>
<comment type="caution">
    <text evidence="6">The sequence shown here is derived from an EMBL/GenBank/DDBJ whole genome shotgun (WGS) entry which is preliminary data.</text>
</comment>
<name>A0A7J7C599_TRIWF</name>
<dbReference type="CDD" id="cd19124">
    <property type="entry name" value="AKR_AKR4A_4B"/>
    <property type="match status" value="1"/>
</dbReference>
<keyword evidence="7" id="KW-1185">Reference proteome</keyword>
<dbReference type="GO" id="GO:0016616">
    <property type="term" value="F:oxidoreductase activity, acting on the CH-OH group of donors, NAD or NADP as acceptor"/>
    <property type="evidence" value="ECO:0007669"/>
    <property type="project" value="InterPro"/>
</dbReference>
<dbReference type="AlphaFoldDB" id="A0A7J7C599"/>
<dbReference type="InParanoid" id="A0A7J7C599"/>
<dbReference type="PROSITE" id="PS00063">
    <property type="entry name" value="ALDOKETO_REDUCTASE_3"/>
    <property type="match status" value="1"/>
</dbReference>
<organism evidence="6 7">
    <name type="scientific">Tripterygium wilfordii</name>
    <name type="common">Thunder God vine</name>
    <dbReference type="NCBI Taxonomy" id="458696"/>
    <lineage>
        <taxon>Eukaryota</taxon>
        <taxon>Viridiplantae</taxon>
        <taxon>Streptophyta</taxon>
        <taxon>Embryophyta</taxon>
        <taxon>Tracheophyta</taxon>
        <taxon>Spermatophyta</taxon>
        <taxon>Magnoliopsida</taxon>
        <taxon>eudicotyledons</taxon>
        <taxon>Gunneridae</taxon>
        <taxon>Pentapetalae</taxon>
        <taxon>rosids</taxon>
        <taxon>fabids</taxon>
        <taxon>Celastrales</taxon>
        <taxon>Celastraceae</taxon>
        <taxon>Tripterygium</taxon>
    </lineage>
</organism>
<feature type="binding site" evidence="3">
    <location>
        <position position="119"/>
    </location>
    <ligand>
        <name>substrate</name>
    </ligand>
</feature>
<evidence type="ECO:0000313" key="7">
    <source>
        <dbReference type="Proteomes" id="UP000593562"/>
    </source>
</evidence>
<dbReference type="InterPro" id="IPR018170">
    <property type="entry name" value="Aldo/ket_reductase_CS"/>
</dbReference>
<dbReference type="PROSITE" id="PS00798">
    <property type="entry name" value="ALDOKETO_REDUCTASE_1"/>
    <property type="match status" value="1"/>
</dbReference>
<accession>A0A7J7C599</accession>
<dbReference type="InterPro" id="IPR044497">
    <property type="entry name" value="AKR4A/B"/>
</dbReference>
<dbReference type="OrthoDB" id="416253at2759"/>
<dbReference type="SUPFAM" id="SSF51430">
    <property type="entry name" value="NAD(P)-linked oxidoreductase"/>
    <property type="match status" value="1"/>
</dbReference>
<protein>
    <submittedName>
        <fullName evidence="6">Chalcone reductase</fullName>
    </submittedName>
</protein>
<dbReference type="FunFam" id="3.20.20.100:FF:000014">
    <property type="entry name" value="NAD(P)-linked oxidoreductase superfamily protein"/>
    <property type="match status" value="1"/>
</dbReference>
<evidence type="ECO:0000256" key="4">
    <source>
        <dbReference type="PIRSR" id="PIRSR000097-3"/>
    </source>
</evidence>